<evidence type="ECO:0000256" key="6">
    <source>
        <dbReference type="ARBA" id="ARBA00022692"/>
    </source>
</evidence>
<comment type="similarity">
    <text evidence="2">Belongs to the YajC family.</text>
</comment>
<evidence type="ECO:0000256" key="3">
    <source>
        <dbReference type="ARBA" id="ARBA00014962"/>
    </source>
</evidence>
<keyword evidence="9" id="KW-0811">Translocation</keyword>
<dbReference type="Proteomes" id="UP001565200">
    <property type="component" value="Unassembled WGS sequence"/>
</dbReference>
<evidence type="ECO:0000256" key="7">
    <source>
        <dbReference type="ARBA" id="ARBA00022927"/>
    </source>
</evidence>
<keyword evidence="13" id="KW-1185">Reference proteome</keyword>
<proteinExistence type="inferred from homology"/>
<evidence type="ECO:0000256" key="8">
    <source>
        <dbReference type="ARBA" id="ARBA00022989"/>
    </source>
</evidence>
<keyword evidence="7" id="KW-0653">Protein transport</keyword>
<evidence type="ECO:0000256" key="9">
    <source>
        <dbReference type="ARBA" id="ARBA00023010"/>
    </source>
</evidence>
<organism evidence="12 13">
    <name type="scientific">Heminiphilus faecis</name>
    <dbReference type="NCBI Taxonomy" id="2601703"/>
    <lineage>
        <taxon>Bacteria</taxon>
        <taxon>Pseudomonadati</taxon>
        <taxon>Bacteroidota</taxon>
        <taxon>Bacteroidia</taxon>
        <taxon>Bacteroidales</taxon>
        <taxon>Muribaculaceae</taxon>
        <taxon>Heminiphilus</taxon>
    </lineage>
</organism>
<dbReference type="InterPro" id="IPR003849">
    <property type="entry name" value="Preprotein_translocase_YajC"/>
</dbReference>
<dbReference type="PANTHER" id="PTHR33909:SF1">
    <property type="entry name" value="SEC TRANSLOCON ACCESSORY COMPLEX SUBUNIT YAJC"/>
    <property type="match status" value="1"/>
</dbReference>
<evidence type="ECO:0000256" key="11">
    <source>
        <dbReference type="SAM" id="Phobius"/>
    </source>
</evidence>
<dbReference type="SMART" id="SM01323">
    <property type="entry name" value="YajC"/>
    <property type="match status" value="1"/>
</dbReference>
<reference evidence="12 13" key="1">
    <citation type="submission" date="2024-03" db="EMBL/GenBank/DDBJ databases">
        <title>Mouse gut bacterial collection (mGBC) of GemPharmatech.</title>
        <authorList>
            <person name="He Y."/>
            <person name="Dong L."/>
            <person name="Wu D."/>
            <person name="Gao X."/>
            <person name="Lin Z."/>
        </authorList>
    </citation>
    <scope>NUCLEOTIDE SEQUENCE [LARGE SCALE GENOMIC DNA]</scope>
    <source>
        <strain evidence="12 13">54-13</strain>
    </source>
</reference>
<evidence type="ECO:0000256" key="4">
    <source>
        <dbReference type="ARBA" id="ARBA00022448"/>
    </source>
</evidence>
<evidence type="ECO:0000256" key="2">
    <source>
        <dbReference type="ARBA" id="ARBA00006742"/>
    </source>
</evidence>
<keyword evidence="10 11" id="KW-0472">Membrane</keyword>
<dbReference type="PANTHER" id="PTHR33909">
    <property type="entry name" value="SEC TRANSLOCON ACCESSORY COMPLEX SUBUNIT YAJC"/>
    <property type="match status" value="1"/>
</dbReference>
<evidence type="ECO:0000256" key="1">
    <source>
        <dbReference type="ARBA" id="ARBA00004162"/>
    </source>
</evidence>
<comment type="caution">
    <text evidence="12">The sequence shown here is derived from an EMBL/GenBank/DDBJ whole genome shotgun (WGS) entry which is preliminary data.</text>
</comment>
<keyword evidence="4" id="KW-0813">Transport</keyword>
<evidence type="ECO:0000256" key="5">
    <source>
        <dbReference type="ARBA" id="ARBA00022475"/>
    </source>
</evidence>
<name>A0ABV4CZ17_9BACT</name>
<dbReference type="PRINTS" id="PR01853">
    <property type="entry name" value="YAJCTRNLCASE"/>
</dbReference>
<keyword evidence="8 11" id="KW-1133">Transmembrane helix</keyword>
<protein>
    <recommendedName>
        <fullName evidence="3">Sec translocon accessory complex subunit YajC</fullName>
    </recommendedName>
</protein>
<keyword evidence="6 11" id="KW-0812">Transmembrane</keyword>
<comment type="subcellular location">
    <subcellularLocation>
        <location evidence="1">Cell membrane</location>
        <topology evidence="1">Single-pass membrane protein</topology>
    </subcellularLocation>
</comment>
<evidence type="ECO:0000313" key="13">
    <source>
        <dbReference type="Proteomes" id="UP001565200"/>
    </source>
</evidence>
<keyword evidence="5" id="KW-1003">Cell membrane</keyword>
<sequence length="115" mass="12686">MVYNLIAVQEAAGGGAGIMNLLMIVGLIVVFYFFMIRPQQKKQKEIKKFREGLNVGDRVITAGGIYGKIRNVKDTTIILEIADNVRITIDKGSVYPSASQAQEAVKQSENNPENK</sequence>
<dbReference type="EMBL" id="JBCLPP010000014">
    <property type="protein sequence ID" value="MEY8245274.1"/>
    <property type="molecule type" value="Genomic_DNA"/>
</dbReference>
<gene>
    <name evidence="12" type="primary">yajC</name>
    <name evidence="12" type="ORF">AAK873_06535</name>
</gene>
<dbReference type="NCBIfam" id="TIGR00739">
    <property type="entry name" value="yajC"/>
    <property type="match status" value="1"/>
</dbReference>
<evidence type="ECO:0000313" key="12">
    <source>
        <dbReference type="EMBL" id="MEY8245274.1"/>
    </source>
</evidence>
<dbReference type="RefSeq" id="WP_121700342.1">
    <property type="nucleotide sequence ID" value="NZ_JBCLPP010000014.1"/>
</dbReference>
<feature type="transmembrane region" description="Helical" evidence="11">
    <location>
        <begin position="12"/>
        <end position="34"/>
    </location>
</feature>
<evidence type="ECO:0000256" key="10">
    <source>
        <dbReference type="ARBA" id="ARBA00023136"/>
    </source>
</evidence>
<accession>A0ABV4CZ17</accession>
<dbReference type="Pfam" id="PF02699">
    <property type="entry name" value="YajC"/>
    <property type="match status" value="1"/>
</dbReference>